<gene>
    <name evidence="1" type="ORF">H2198_005687</name>
</gene>
<organism evidence="1 2">
    <name type="scientific">Neophaeococcomyces mojaviensis</name>
    <dbReference type="NCBI Taxonomy" id="3383035"/>
    <lineage>
        <taxon>Eukaryota</taxon>
        <taxon>Fungi</taxon>
        <taxon>Dikarya</taxon>
        <taxon>Ascomycota</taxon>
        <taxon>Pezizomycotina</taxon>
        <taxon>Eurotiomycetes</taxon>
        <taxon>Chaetothyriomycetidae</taxon>
        <taxon>Chaetothyriales</taxon>
        <taxon>Chaetothyriales incertae sedis</taxon>
        <taxon>Neophaeococcomyces</taxon>
    </lineage>
</organism>
<reference evidence="1" key="1">
    <citation type="submission" date="2022-10" db="EMBL/GenBank/DDBJ databases">
        <title>Culturing micro-colonial fungi from biological soil crusts in the Mojave desert and describing Neophaeococcomyces mojavensis, and introducing the new genera and species Taxawa tesnikishii.</title>
        <authorList>
            <person name="Kurbessoian T."/>
            <person name="Stajich J.E."/>
        </authorList>
    </citation>
    <scope>NUCLEOTIDE SEQUENCE</scope>
    <source>
        <strain evidence="1">JES_112</strain>
    </source>
</reference>
<protein>
    <submittedName>
        <fullName evidence="1">Uncharacterized protein</fullName>
    </submittedName>
</protein>
<sequence>MLVLRERDIVSILLTLSDEDLHRFHDDLSQSFIDAATQDVPGSAAVIHMPARTHIISSSKITTLIMPSSDEANTAIKTVVLPPEKPSKGAITLFSADGDLLALLNAAETTSFRTALTTMTMLSRTQWSLSAELQPSPQSGNYNLVIFGSGRQAEWHLRLALRFCSIKSVTIVNRTRARLEKFARDVFEDLRKTHPGVSFEVISQEGRDDYESRLHQTMSTTDIIFCLTPSTKPLFPSSYLTQQNGAAKSRFISLIGSYKPHMQEVDKATLFSAADKRVIVDSAEACLEEAGELIRANADRASLIEAGHFCMRISKDGIAPVPPGTNVVFKCVGTALMDLVVSRTLVGISRDRHKGHNIPDF</sequence>
<dbReference type="Proteomes" id="UP001172386">
    <property type="component" value="Unassembled WGS sequence"/>
</dbReference>
<proteinExistence type="predicted"/>
<accession>A0ACC3A553</accession>
<comment type="caution">
    <text evidence="1">The sequence shown here is derived from an EMBL/GenBank/DDBJ whole genome shotgun (WGS) entry which is preliminary data.</text>
</comment>
<name>A0ACC3A553_9EURO</name>
<evidence type="ECO:0000313" key="2">
    <source>
        <dbReference type="Proteomes" id="UP001172386"/>
    </source>
</evidence>
<dbReference type="EMBL" id="JAPDRQ010000096">
    <property type="protein sequence ID" value="KAJ9655431.1"/>
    <property type="molecule type" value="Genomic_DNA"/>
</dbReference>
<keyword evidence="2" id="KW-1185">Reference proteome</keyword>
<evidence type="ECO:0000313" key="1">
    <source>
        <dbReference type="EMBL" id="KAJ9655431.1"/>
    </source>
</evidence>